<proteinExistence type="predicted"/>
<evidence type="ECO:0000313" key="2">
    <source>
        <dbReference type="Proteomes" id="UP001558632"/>
    </source>
</evidence>
<gene>
    <name evidence="1" type="ORF">TSPI_08912</name>
</gene>
<protein>
    <submittedName>
        <fullName evidence="1">Uncharacterized protein</fullName>
    </submittedName>
</protein>
<dbReference type="EMBL" id="JBEUSY010000360">
    <property type="protein sequence ID" value="KAL1236822.1"/>
    <property type="molecule type" value="Genomic_DNA"/>
</dbReference>
<name>A0ABR3KGI7_TRISP</name>
<accession>A0ABR3KGI7</accession>
<keyword evidence="2" id="KW-1185">Reference proteome</keyword>
<sequence length="134" mass="14187">MLGSTIVRGGDEDPVVVGTCLEWVVCGPLLPPVSDPSCPSWSLPTQRQLALAGLPQSPLLAVPIRRDVVTLLSLSLTRQCCRTTSAYSVLSLAFGDLQTGGLTSGSQAVTSAIRDSDREHLTSQTKLACHIRSE</sequence>
<evidence type="ECO:0000313" key="1">
    <source>
        <dbReference type="EMBL" id="KAL1236822.1"/>
    </source>
</evidence>
<reference evidence="1 2" key="1">
    <citation type="submission" date="2024-07" db="EMBL/GenBank/DDBJ databases">
        <title>Enhanced genomic and transcriptomic resources for Trichinella pseudospiralis and T. spiralis underpin the discovery of pronounced molecular differences between stages and species.</title>
        <authorList>
            <person name="Pasi K.K."/>
            <person name="La Rosa G."/>
            <person name="Gomez-Morales M.A."/>
            <person name="Tosini F."/>
            <person name="Sumanam S."/>
            <person name="Young N.D."/>
            <person name="Chang B.C."/>
            <person name="Robin G.B."/>
        </authorList>
    </citation>
    <scope>NUCLEOTIDE SEQUENCE [LARGE SCALE GENOMIC DNA]</scope>
    <source>
        <strain evidence="1">ISS534</strain>
    </source>
</reference>
<comment type="caution">
    <text evidence="1">The sequence shown here is derived from an EMBL/GenBank/DDBJ whole genome shotgun (WGS) entry which is preliminary data.</text>
</comment>
<dbReference type="Proteomes" id="UP001558632">
    <property type="component" value="Unassembled WGS sequence"/>
</dbReference>
<organism evidence="1 2">
    <name type="scientific">Trichinella spiralis</name>
    <name type="common">Trichina worm</name>
    <dbReference type="NCBI Taxonomy" id="6334"/>
    <lineage>
        <taxon>Eukaryota</taxon>
        <taxon>Metazoa</taxon>
        <taxon>Ecdysozoa</taxon>
        <taxon>Nematoda</taxon>
        <taxon>Enoplea</taxon>
        <taxon>Dorylaimia</taxon>
        <taxon>Trichinellida</taxon>
        <taxon>Trichinellidae</taxon>
        <taxon>Trichinella</taxon>
    </lineage>
</organism>